<dbReference type="Pfam" id="PF03171">
    <property type="entry name" value="2OG-FeII_Oxy"/>
    <property type="match status" value="1"/>
</dbReference>
<dbReference type="EC" id="1.13.12.19" evidence="5"/>
<name>A0A1V2DTV1_9GAMM</name>
<reference evidence="15 16" key="1">
    <citation type="submission" date="2016-12" db="EMBL/GenBank/DDBJ databases">
        <title>Marinobacter lutaoensis whole genome sequencing.</title>
        <authorList>
            <person name="Verma A."/>
            <person name="Krishnamurthi S."/>
        </authorList>
    </citation>
    <scope>NUCLEOTIDE SEQUENCE [LARGE SCALE GENOMIC DNA]</scope>
    <source>
        <strain evidence="15 16">T5054</strain>
    </source>
</reference>
<evidence type="ECO:0000256" key="3">
    <source>
        <dbReference type="ARBA" id="ARBA00011245"/>
    </source>
</evidence>
<evidence type="ECO:0000256" key="5">
    <source>
        <dbReference type="ARBA" id="ARBA00012531"/>
    </source>
</evidence>
<evidence type="ECO:0000256" key="13">
    <source>
        <dbReference type="SAM" id="MobiDB-lite"/>
    </source>
</evidence>
<dbReference type="SUPFAM" id="SSF51197">
    <property type="entry name" value="Clavaminate synthase-like"/>
    <property type="match status" value="1"/>
</dbReference>
<comment type="caution">
    <text evidence="15">The sequence shown here is derived from an EMBL/GenBank/DDBJ whole genome shotgun (WGS) entry which is preliminary data.</text>
</comment>
<comment type="catalytic activity">
    <reaction evidence="10">
        <text>2-oxoglutarate + O2 + 2 H(+) = ethene + 3 CO2 + H2O</text>
        <dbReference type="Rhea" id="RHEA:31523"/>
        <dbReference type="ChEBI" id="CHEBI:15377"/>
        <dbReference type="ChEBI" id="CHEBI:15378"/>
        <dbReference type="ChEBI" id="CHEBI:15379"/>
        <dbReference type="ChEBI" id="CHEBI:16526"/>
        <dbReference type="ChEBI" id="CHEBI:16810"/>
        <dbReference type="ChEBI" id="CHEBI:18153"/>
        <dbReference type="EC" id="1.13.12.19"/>
    </reaction>
</comment>
<comment type="subunit">
    <text evidence="3">Monomer.</text>
</comment>
<evidence type="ECO:0000313" key="15">
    <source>
        <dbReference type="EMBL" id="ONF43880.1"/>
    </source>
</evidence>
<gene>
    <name evidence="15" type="ORF">BTO32_09530</name>
</gene>
<dbReference type="EMBL" id="MSCW01000006">
    <property type="protein sequence ID" value="ONF43880.1"/>
    <property type="molecule type" value="Genomic_DNA"/>
</dbReference>
<dbReference type="GO" id="GO:0046872">
    <property type="term" value="F:metal ion binding"/>
    <property type="evidence" value="ECO:0007669"/>
    <property type="project" value="UniProtKB-KW"/>
</dbReference>
<keyword evidence="12" id="KW-0560">Oxidoreductase</keyword>
<evidence type="ECO:0000256" key="6">
    <source>
        <dbReference type="ARBA" id="ARBA00019045"/>
    </source>
</evidence>
<evidence type="ECO:0000256" key="7">
    <source>
        <dbReference type="ARBA" id="ARBA00022666"/>
    </source>
</evidence>
<evidence type="ECO:0000256" key="8">
    <source>
        <dbReference type="ARBA" id="ARBA00031011"/>
    </source>
</evidence>
<dbReference type="AlphaFoldDB" id="A0A1V2DTV1"/>
<keyword evidence="16" id="KW-1185">Reference proteome</keyword>
<evidence type="ECO:0000259" key="14">
    <source>
        <dbReference type="PROSITE" id="PS51471"/>
    </source>
</evidence>
<dbReference type="PROSITE" id="PS51471">
    <property type="entry name" value="FE2OG_OXY"/>
    <property type="match status" value="1"/>
</dbReference>
<dbReference type="EC" id="1.14.20.7" evidence="4"/>
<dbReference type="GO" id="GO:0102276">
    <property type="term" value="F:2-oxoglutarate oxygenase/decarboxylase (ethylene-forming) activity"/>
    <property type="evidence" value="ECO:0007669"/>
    <property type="project" value="UniProtKB-EC"/>
</dbReference>
<evidence type="ECO:0000256" key="9">
    <source>
        <dbReference type="ARBA" id="ARBA00031282"/>
    </source>
</evidence>
<comment type="pathway">
    <text evidence="2">Alkene biosynthesis; ethylene biosynthesis via 2-oxoglutarate.</text>
</comment>
<dbReference type="InterPro" id="IPR044861">
    <property type="entry name" value="IPNS-like_FE2OG_OXY"/>
</dbReference>
<organism evidence="15 16">
    <name type="scientific">Marinobacter lutaoensis</name>
    <dbReference type="NCBI Taxonomy" id="135739"/>
    <lineage>
        <taxon>Bacteria</taxon>
        <taxon>Pseudomonadati</taxon>
        <taxon>Pseudomonadota</taxon>
        <taxon>Gammaproteobacteria</taxon>
        <taxon>Pseudomonadales</taxon>
        <taxon>Marinobacteraceae</taxon>
        <taxon>Marinobacter</taxon>
    </lineage>
</organism>
<proteinExistence type="inferred from homology"/>
<feature type="region of interest" description="Disordered" evidence="13">
    <location>
        <begin position="87"/>
        <end position="107"/>
    </location>
</feature>
<sequence>MTSAKASEAAPGPTALPIIDVSLLDAPAPDSRARLARQLDRACQDSGFFYVTGHGIPTELIDAVFRQSRALFALPEHSKRQLDKARSAANRGYEPLRGQTLEPGAPPDLKEGFYIGEELDEGDPRVRAGRFNQGPNQWPQALPDFAPVMMRYFDAMNRLSARIMTALALALGLPTDHFRAFCEQPLSTLRLLHYPPQPAHASPGEKGCGAHTDFGGITVLLLDEHPGLQIWDHRHRRWLQADPVPGTFVVNLGDMIARWTNDRYRSTLHRVVNLSGAERYSVPFFYSGNPDHEVRCLPNCLTAGEQPRYPATTVERHLIEMYRKTYA</sequence>
<dbReference type="STRING" id="135739.BTO32_09530"/>
<evidence type="ECO:0000256" key="10">
    <source>
        <dbReference type="ARBA" id="ARBA00047725"/>
    </source>
</evidence>
<dbReference type="Proteomes" id="UP000189339">
    <property type="component" value="Unassembled WGS sequence"/>
</dbReference>
<dbReference type="Gene3D" id="2.60.120.330">
    <property type="entry name" value="B-lactam Antibiotic, Isopenicillin N Synthase, Chain"/>
    <property type="match status" value="1"/>
</dbReference>
<keyword evidence="12" id="KW-0479">Metal-binding</keyword>
<evidence type="ECO:0000256" key="4">
    <source>
        <dbReference type="ARBA" id="ARBA00012293"/>
    </source>
</evidence>
<evidence type="ECO:0000256" key="12">
    <source>
        <dbReference type="RuleBase" id="RU003682"/>
    </source>
</evidence>
<keyword evidence="12" id="KW-0408">Iron</keyword>
<protein>
    <recommendedName>
        <fullName evidence="6">2-oxoglutarate-dependent ethylene/succinate-forming enzyme</fullName>
        <ecNumber evidence="5">1.13.12.19</ecNumber>
        <ecNumber evidence="4">1.14.20.7</ecNumber>
    </recommendedName>
    <alternativeName>
        <fullName evidence="8">2-oxoglutarate dioxygenase (ethylene-forming)</fullName>
    </alternativeName>
    <alternativeName>
        <fullName evidence="9">2-oxoglutarate/L-arginine monooxygenase/decarboxylase (succinate-forming)</fullName>
    </alternativeName>
</protein>
<dbReference type="GO" id="GO:0009693">
    <property type="term" value="P:ethylene biosynthetic process"/>
    <property type="evidence" value="ECO:0007669"/>
    <property type="project" value="UniProtKB-UniPathway"/>
</dbReference>
<dbReference type="InterPro" id="IPR026992">
    <property type="entry name" value="DIOX_N"/>
</dbReference>
<comment type="similarity">
    <text evidence="12">Belongs to the iron/ascorbate-dependent oxidoreductase family.</text>
</comment>
<dbReference type="InterPro" id="IPR027443">
    <property type="entry name" value="IPNS-like_sf"/>
</dbReference>
<feature type="domain" description="Fe2OG dioxygenase" evidence="14">
    <location>
        <begin position="184"/>
        <end position="288"/>
    </location>
</feature>
<comment type="catalytic activity">
    <reaction evidence="11">
        <text>L-arginine + 2-oxoglutarate + O2 = guanidine + L-glutamate 5-semialdehyde + succinate + CO2</text>
        <dbReference type="Rhea" id="RHEA:31535"/>
        <dbReference type="ChEBI" id="CHEBI:15379"/>
        <dbReference type="ChEBI" id="CHEBI:16526"/>
        <dbReference type="ChEBI" id="CHEBI:16810"/>
        <dbReference type="ChEBI" id="CHEBI:30031"/>
        <dbReference type="ChEBI" id="CHEBI:30087"/>
        <dbReference type="ChEBI" id="CHEBI:32682"/>
        <dbReference type="ChEBI" id="CHEBI:58066"/>
        <dbReference type="EC" id="1.14.20.7"/>
    </reaction>
</comment>
<dbReference type="InterPro" id="IPR050231">
    <property type="entry name" value="Iron_ascorbate_oxido_reductase"/>
</dbReference>
<dbReference type="RefSeq" id="WP_076724400.1">
    <property type="nucleotide sequence ID" value="NZ_MSCW01000006.1"/>
</dbReference>
<dbReference type="UniPathway" id="UPA00385"/>
<dbReference type="PANTHER" id="PTHR47990">
    <property type="entry name" value="2-OXOGLUTARATE (2OG) AND FE(II)-DEPENDENT OXYGENASE SUPERFAMILY PROTEIN-RELATED"/>
    <property type="match status" value="1"/>
</dbReference>
<dbReference type="PRINTS" id="PR00682">
    <property type="entry name" value="IPNSYNTHASE"/>
</dbReference>
<accession>A0A1V2DTV1</accession>
<evidence type="ECO:0000313" key="16">
    <source>
        <dbReference type="Proteomes" id="UP000189339"/>
    </source>
</evidence>
<evidence type="ECO:0000256" key="2">
    <source>
        <dbReference type="ARBA" id="ARBA00004767"/>
    </source>
</evidence>
<evidence type="ECO:0000256" key="1">
    <source>
        <dbReference type="ARBA" id="ARBA00001954"/>
    </source>
</evidence>
<evidence type="ECO:0000256" key="11">
    <source>
        <dbReference type="ARBA" id="ARBA00049359"/>
    </source>
</evidence>
<comment type="cofactor">
    <cofactor evidence="1">
        <name>Fe(2+)</name>
        <dbReference type="ChEBI" id="CHEBI:29033"/>
    </cofactor>
</comment>
<keyword evidence="7" id="KW-0266">Ethylene biosynthesis</keyword>
<dbReference type="Pfam" id="PF14226">
    <property type="entry name" value="DIOX_N"/>
    <property type="match status" value="1"/>
</dbReference>
<dbReference type="InterPro" id="IPR005123">
    <property type="entry name" value="Oxoglu/Fe-dep_dioxygenase_dom"/>
</dbReference>